<dbReference type="PANTHER" id="PTHR38471:SF2">
    <property type="entry name" value="FOUR HELIX BUNDLE PROTEIN"/>
    <property type="match status" value="1"/>
</dbReference>
<keyword evidence="2" id="KW-1185">Reference proteome</keyword>
<dbReference type="InterPro" id="IPR036583">
    <property type="entry name" value="23S_rRNA_IVS_sf"/>
</dbReference>
<name>A0A0S7BQ96_9BACT</name>
<organism evidence="1">
    <name type="scientific">Lentimicrobium saccharophilum</name>
    <dbReference type="NCBI Taxonomy" id="1678841"/>
    <lineage>
        <taxon>Bacteria</taxon>
        <taxon>Pseudomonadati</taxon>
        <taxon>Bacteroidota</taxon>
        <taxon>Bacteroidia</taxon>
        <taxon>Bacteroidales</taxon>
        <taxon>Lentimicrobiaceae</taxon>
        <taxon>Lentimicrobium</taxon>
    </lineage>
</organism>
<accession>A0A0S7BQ96</accession>
<gene>
    <name evidence="1" type="ORF">TBC1_11494</name>
</gene>
<evidence type="ECO:0000313" key="2">
    <source>
        <dbReference type="Proteomes" id="UP000053091"/>
    </source>
</evidence>
<dbReference type="SUPFAM" id="SSF158446">
    <property type="entry name" value="IVS-encoded protein-like"/>
    <property type="match status" value="1"/>
</dbReference>
<evidence type="ECO:0000313" key="1">
    <source>
        <dbReference type="EMBL" id="GAP42365.1"/>
    </source>
</evidence>
<dbReference type="CDD" id="cd16377">
    <property type="entry name" value="23S_rRNA_IVP_like"/>
    <property type="match status" value="1"/>
</dbReference>
<dbReference type="NCBIfam" id="TIGR02436">
    <property type="entry name" value="four helix bundle protein"/>
    <property type="match status" value="1"/>
</dbReference>
<dbReference type="STRING" id="1678841.TBC1_11494"/>
<dbReference type="Gene3D" id="1.20.1440.60">
    <property type="entry name" value="23S rRNA-intervening sequence"/>
    <property type="match status" value="1"/>
</dbReference>
<dbReference type="RefSeq" id="WP_062037989.1">
    <property type="nucleotide sequence ID" value="NZ_DF968182.1"/>
</dbReference>
<protein>
    <submittedName>
        <fullName evidence="1">Four helix bundle protein</fullName>
    </submittedName>
</protein>
<dbReference type="EMBL" id="DF968182">
    <property type="protein sequence ID" value="GAP42365.1"/>
    <property type="molecule type" value="Genomic_DNA"/>
</dbReference>
<dbReference type="Pfam" id="PF05635">
    <property type="entry name" value="23S_rRNA_IVP"/>
    <property type="match status" value="1"/>
</dbReference>
<dbReference type="OrthoDB" id="9811959at2"/>
<dbReference type="InterPro" id="IPR012657">
    <property type="entry name" value="23S_rRNA-intervening_sequence"/>
</dbReference>
<proteinExistence type="predicted"/>
<sequence>MAVIKSFRDLIVYQKAFRLAMEIFEISKTFPKEEKYSLTDQIRRSSRSVTTNIAEGWAKKIYPKHFVSKLTDSLGEEYETEVWLAFSVECKYIEPEKYEYFMHEYEEVRKMLISMINTPEKFCK</sequence>
<reference evidence="1" key="1">
    <citation type="journal article" date="2015" name="Genome Announc.">
        <title>Draft Genome Sequence of Bacteroidales Strain TBC1, a Novel Isolate from a Methanogenic Wastewater Treatment System.</title>
        <authorList>
            <person name="Tourlousse D.M."/>
            <person name="Matsuura N."/>
            <person name="Sun L."/>
            <person name="Toyonaga M."/>
            <person name="Kuroda K."/>
            <person name="Ohashi A."/>
            <person name="Cruz R."/>
            <person name="Yamaguchi T."/>
            <person name="Sekiguchi Y."/>
        </authorList>
    </citation>
    <scope>NUCLEOTIDE SEQUENCE [LARGE SCALE GENOMIC DNA]</scope>
    <source>
        <strain evidence="1">TBC1</strain>
    </source>
</reference>
<dbReference type="Proteomes" id="UP000053091">
    <property type="component" value="Unassembled WGS sequence"/>
</dbReference>
<dbReference type="PANTHER" id="PTHR38471">
    <property type="entry name" value="FOUR HELIX BUNDLE PROTEIN"/>
    <property type="match status" value="1"/>
</dbReference>
<dbReference type="AlphaFoldDB" id="A0A0S7BQ96"/>